<evidence type="ECO:0000256" key="2">
    <source>
        <dbReference type="ARBA" id="ARBA00022679"/>
    </source>
</evidence>
<keyword evidence="7" id="KW-1185">Reference proteome</keyword>
<dbReference type="PROSITE" id="PS50305">
    <property type="entry name" value="SIRTUIN"/>
    <property type="match status" value="1"/>
</dbReference>
<accession>F0SHK0</accession>
<dbReference type="AlphaFoldDB" id="F0SHK0"/>
<protein>
    <recommendedName>
        <fullName evidence="1">protein acetyllysine N-acetyltransferase</fullName>
        <ecNumber evidence="1">2.3.1.286</ecNumber>
    </recommendedName>
</protein>
<dbReference type="PANTHER" id="PTHR11085">
    <property type="entry name" value="NAD-DEPENDENT PROTEIN DEACYLASE SIRTUIN-5, MITOCHONDRIAL-RELATED"/>
    <property type="match status" value="1"/>
</dbReference>
<keyword evidence="3" id="KW-0520">NAD</keyword>
<proteinExistence type="predicted"/>
<comment type="caution">
    <text evidence="4">Lacks conserved residue(s) required for the propagation of feature annotation.</text>
</comment>
<dbReference type="GO" id="GO:0017136">
    <property type="term" value="F:histone deacetylase activity, NAD-dependent"/>
    <property type="evidence" value="ECO:0007669"/>
    <property type="project" value="TreeGrafter"/>
</dbReference>
<dbReference type="HOGENOM" id="CLU_023643_3_1_0"/>
<dbReference type="InterPro" id="IPR029035">
    <property type="entry name" value="DHS-like_NAD/FAD-binding_dom"/>
</dbReference>
<dbReference type="RefSeq" id="WP_013627178.1">
    <property type="nucleotide sequence ID" value="NC_015174.1"/>
</dbReference>
<dbReference type="InterPro" id="IPR026591">
    <property type="entry name" value="Sirtuin_cat_small_dom_sf"/>
</dbReference>
<name>F0SHK0_RUBBR</name>
<evidence type="ECO:0000256" key="1">
    <source>
        <dbReference type="ARBA" id="ARBA00012928"/>
    </source>
</evidence>
<dbReference type="EMBL" id="CP002546">
    <property type="protein sequence ID" value="ADY58438.1"/>
    <property type="molecule type" value="Genomic_DNA"/>
</dbReference>
<dbReference type="KEGG" id="pbs:Plabr_0815"/>
<evidence type="ECO:0000256" key="4">
    <source>
        <dbReference type="PROSITE-ProRule" id="PRU00236"/>
    </source>
</evidence>
<dbReference type="eggNOG" id="COG0846">
    <property type="taxonomic scope" value="Bacteria"/>
</dbReference>
<dbReference type="GO" id="GO:0070403">
    <property type="term" value="F:NAD+ binding"/>
    <property type="evidence" value="ECO:0007669"/>
    <property type="project" value="InterPro"/>
</dbReference>
<dbReference type="STRING" id="756272.Plabr_0815"/>
<dbReference type="Gene3D" id="3.30.1600.10">
    <property type="entry name" value="SIR2/SIRT2 'Small Domain"/>
    <property type="match status" value="1"/>
</dbReference>
<dbReference type="Gene3D" id="3.40.50.1220">
    <property type="entry name" value="TPP-binding domain"/>
    <property type="match status" value="1"/>
</dbReference>
<dbReference type="SUPFAM" id="SSF52467">
    <property type="entry name" value="DHS-like NAD/FAD-binding domain"/>
    <property type="match status" value="1"/>
</dbReference>
<dbReference type="EC" id="2.3.1.286" evidence="1"/>
<dbReference type="InterPro" id="IPR003000">
    <property type="entry name" value="Sirtuin"/>
</dbReference>
<reference evidence="7" key="1">
    <citation type="submission" date="2011-02" db="EMBL/GenBank/DDBJ databases">
        <title>The complete genome of Planctomyces brasiliensis DSM 5305.</title>
        <authorList>
            <person name="Lucas S."/>
            <person name="Copeland A."/>
            <person name="Lapidus A."/>
            <person name="Bruce D."/>
            <person name="Goodwin L."/>
            <person name="Pitluck S."/>
            <person name="Kyrpides N."/>
            <person name="Mavromatis K."/>
            <person name="Pagani I."/>
            <person name="Ivanova N."/>
            <person name="Ovchinnikova G."/>
            <person name="Lu M."/>
            <person name="Detter J.C."/>
            <person name="Han C."/>
            <person name="Land M."/>
            <person name="Hauser L."/>
            <person name="Markowitz V."/>
            <person name="Cheng J.-F."/>
            <person name="Hugenholtz P."/>
            <person name="Woyke T."/>
            <person name="Wu D."/>
            <person name="Tindall B."/>
            <person name="Pomrenke H.G."/>
            <person name="Brambilla E."/>
            <person name="Klenk H.-P."/>
            <person name="Eisen J.A."/>
        </authorList>
    </citation>
    <scope>NUCLEOTIDE SEQUENCE [LARGE SCALE GENOMIC DNA]</scope>
    <source>
        <strain evidence="7">ATCC 49424 / DSM 5305 / JCM 21570 / NBRC 103401 / IFAM 1448</strain>
    </source>
</reference>
<dbReference type="InterPro" id="IPR050134">
    <property type="entry name" value="NAD-dep_sirtuin_deacylases"/>
</dbReference>
<dbReference type="OrthoDB" id="9800582at2"/>
<dbReference type="Pfam" id="PF02146">
    <property type="entry name" value="SIR2"/>
    <property type="match status" value="1"/>
</dbReference>
<dbReference type="Proteomes" id="UP000006860">
    <property type="component" value="Chromosome"/>
</dbReference>
<keyword evidence="2" id="KW-0808">Transferase</keyword>
<evidence type="ECO:0000259" key="5">
    <source>
        <dbReference type="PROSITE" id="PS50305"/>
    </source>
</evidence>
<dbReference type="PANTHER" id="PTHR11085:SF10">
    <property type="entry name" value="NAD-DEPENDENT PROTEIN DEACYLASE SIRTUIN-5, MITOCHONDRIAL-RELATED"/>
    <property type="match status" value="1"/>
</dbReference>
<organism evidence="6 7">
    <name type="scientific">Rubinisphaera brasiliensis (strain ATCC 49424 / DSM 5305 / JCM 21570 / IAM 15109 / NBRC 103401 / IFAM 1448)</name>
    <name type="common">Planctomyces brasiliensis</name>
    <dbReference type="NCBI Taxonomy" id="756272"/>
    <lineage>
        <taxon>Bacteria</taxon>
        <taxon>Pseudomonadati</taxon>
        <taxon>Planctomycetota</taxon>
        <taxon>Planctomycetia</taxon>
        <taxon>Planctomycetales</taxon>
        <taxon>Planctomycetaceae</taxon>
        <taxon>Rubinisphaera</taxon>
    </lineage>
</organism>
<gene>
    <name evidence="6" type="ordered locus">Plabr_0815</name>
</gene>
<evidence type="ECO:0000313" key="7">
    <source>
        <dbReference type="Proteomes" id="UP000006860"/>
    </source>
</evidence>
<evidence type="ECO:0000256" key="3">
    <source>
        <dbReference type="ARBA" id="ARBA00023027"/>
    </source>
</evidence>
<feature type="domain" description="Deacetylase sirtuin-type" evidence="5">
    <location>
        <begin position="1"/>
        <end position="271"/>
    </location>
</feature>
<sequence length="271" mass="29752">MSVDDWITAVLALRKAKRVVVFSGAGMSAESGIPTFRDADGFWGQFPPEEFATWDGLIGKLIAEPRQVARFAWHVIDPIARAEPNAAHRAAAAIEQHTQVTVITQNIDGLHHDAGSSNIWELHGSLLDVINAPERRIVKRFSREDLLAISDAIRGYVQKEQSLVSLIMQLRRHYPFDFRGRHRPNVVLFGDDLAEPDWTYSCREVKSCDVLLSVGTSGSVFPAAFLPGRAELSGATVVSISPTACDGCWLQGNASDVLPRLVKAAWPDANV</sequence>
<evidence type="ECO:0000313" key="6">
    <source>
        <dbReference type="EMBL" id="ADY58438.1"/>
    </source>
</evidence>
<dbReference type="InterPro" id="IPR026590">
    <property type="entry name" value="Ssirtuin_cat_dom"/>
</dbReference>